<evidence type="ECO:0000256" key="1">
    <source>
        <dbReference type="SAM" id="SignalP"/>
    </source>
</evidence>
<accession>A0A9K3H8F2</accession>
<name>A0A9K3H8F2_HELAN</name>
<feature type="signal peptide" evidence="1">
    <location>
        <begin position="1"/>
        <end position="21"/>
    </location>
</feature>
<dbReference type="Proteomes" id="UP000215914">
    <property type="component" value="Unassembled WGS sequence"/>
</dbReference>
<keyword evidence="1" id="KW-0732">Signal</keyword>
<evidence type="ECO:0000313" key="2">
    <source>
        <dbReference type="EMBL" id="KAF5769014.1"/>
    </source>
</evidence>
<dbReference type="EMBL" id="MNCJ02000329">
    <property type="protein sequence ID" value="KAF5769014.1"/>
    <property type="molecule type" value="Genomic_DNA"/>
</dbReference>
<dbReference type="Gramene" id="mRNA:HanXRQr2_Chr14g0643271">
    <property type="protein sequence ID" value="CDS:HanXRQr2_Chr14g0643271.1"/>
    <property type="gene ID" value="HanXRQr2_Chr14g0643271"/>
</dbReference>
<dbReference type="EC" id="2.7.10.2" evidence="2"/>
<protein>
    <submittedName>
        <fullName evidence="2">Non-specific protein-tyrosine kinase</fullName>
        <ecNumber evidence="2">2.7.10.2</ecNumber>
    </submittedName>
</protein>
<proteinExistence type="predicted"/>
<keyword evidence="2" id="KW-0418">Kinase</keyword>
<keyword evidence="2" id="KW-0808">Transferase</keyword>
<keyword evidence="3" id="KW-1185">Reference proteome</keyword>
<reference evidence="2" key="2">
    <citation type="submission" date="2020-06" db="EMBL/GenBank/DDBJ databases">
        <title>Helianthus annuus Genome sequencing and assembly Release 2.</title>
        <authorList>
            <person name="Gouzy J."/>
            <person name="Langlade N."/>
            <person name="Munos S."/>
        </authorList>
    </citation>
    <scope>NUCLEOTIDE SEQUENCE</scope>
    <source>
        <tissue evidence="2">Leaves</tissue>
    </source>
</reference>
<reference evidence="2" key="1">
    <citation type="journal article" date="2017" name="Nature">
        <title>The sunflower genome provides insights into oil metabolism, flowering and Asterid evolution.</title>
        <authorList>
            <person name="Badouin H."/>
            <person name="Gouzy J."/>
            <person name="Grassa C.J."/>
            <person name="Murat F."/>
            <person name="Staton S.E."/>
            <person name="Cottret L."/>
            <person name="Lelandais-Briere C."/>
            <person name="Owens G.L."/>
            <person name="Carrere S."/>
            <person name="Mayjonade B."/>
            <person name="Legrand L."/>
            <person name="Gill N."/>
            <person name="Kane N.C."/>
            <person name="Bowers J.E."/>
            <person name="Hubner S."/>
            <person name="Bellec A."/>
            <person name="Berard A."/>
            <person name="Berges H."/>
            <person name="Blanchet N."/>
            <person name="Boniface M.C."/>
            <person name="Brunel D."/>
            <person name="Catrice O."/>
            <person name="Chaidir N."/>
            <person name="Claudel C."/>
            <person name="Donnadieu C."/>
            <person name="Faraut T."/>
            <person name="Fievet G."/>
            <person name="Helmstetter N."/>
            <person name="King M."/>
            <person name="Knapp S.J."/>
            <person name="Lai Z."/>
            <person name="Le Paslier M.C."/>
            <person name="Lippi Y."/>
            <person name="Lorenzon L."/>
            <person name="Mandel J.R."/>
            <person name="Marage G."/>
            <person name="Marchand G."/>
            <person name="Marquand E."/>
            <person name="Bret-Mestries E."/>
            <person name="Morien E."/>
            <person name="Nambeesan S."/>
            <person name="Nguyen T."/>
            <person name="Pegot-Espagnet P."/>
            <person name="Pouilly N."/>
            <person name="Raftis F."/>
            <person name="Sallet E."/>
            <person name="Schiex T."/>
            <person name="Thomas J."/>
            <person name="Vandecasteele C."/>
            <person name="Vares D."/>
            <person name="Vear F."/>
            <person name="Vautrin S."/>
            <person name="Crespi M."/>
            <person name="Mangin B."/>
            <person name="Burke J.M."/>
            <person name="Salse J."/>
            <person name="Munos S."/>
            <person name="Vincourt P."/>
            <person name="Rieseberg L.H."/>
            <person name="Langlade N.B."/>
        </authorList>
    </citation>
    <scope>NUCLEOTIDE SEQUENCE</scope>
    <source>
        <tissue evidence="2">Leaves</tissue>
    </source>
</reference>
<evidence type="ECO:0000313" key="3">
    <source>
        <dbReference type="Proteomes" id="UP000215914"/>
    </source>
</evidence>
<organism evidence="2 3">
    <name type="scientific">Helianthus annuus</name>
    <name type="common">Common sunflower</name>
    <dbReference type="NCBI Taxonomy" id="4232"/>
    <lineage>
        <taxon>Eukaryota</taxon>
        <taxon>Viridiplantae</taxon>
        <taxon>Streptophyta</taxon>
        <taxon>Embryophyta</taxon>
        <taxon>Tracheophyta</taxon>
        <taxon>Spermatophyta</taxon>
        <taxon>Magnoliopsida</taxon>
        <taxon>eudicotyledons</taxon>
        <taxon>Gunneridae</taxon>
        <taxon>Pentapetalae</taxon>
        <taxon>asterids</taxon>
        <taxon>campanulids</taxon>
        <taxon>Asterales</taxon>
        <taxon>Asteraceae</taxon>
        <taxon>Asteroideae</taxon>
        <taxon>Heliantheae alliance</taxon>
        <taxon>Heliantheae</taxon>
        <taxon>Helianthus</taxon>
    </lineage>
</organism>
<dbReference type="AlphaFoldDB" id="A0A9K3H8F2"/>
<comment type="caution">
    <text evidence="2">The sequence shown here is derived from an EMBL/GenBank/DDBJ whole genome shotgun (WGS) entry which is preliminary data.</text>
</comment>
<gene>
    <name evidence="2" type="ORF">HanXRQr2_Chr14g0643271</name>
</gene>
<sequence length="90" mass="10194">MEVAAIFLLSLCLLLFHNSYAAELITLSESRFLTDRDTLVSDTRIFELGFFQSEISENRYLGIRYKNIPVSTLVGLPTKTSCLPAHQHLC</sequence>
<keyword evidence="2" id="KW-0829">Tyrosine-protein kinase</keyword>
<feature type="chain" id="PRO_5039951585" evidence="1">
    <location>
        <begin position="22"/>
        <end position="90"/>
    </location>
</feature>
<dbReference type="GO" id="GO:0004715">
    <property type="term" value="F:non-membrane spanning protein tyrosine kinase activity"/>
    <property type="evidence" value="ECO:0007669"/>
    <property type="project" value="UniProtKB-EC"/>
</dbReference>